<comment type="caution">
    <text evidence="3">The sequence shown here is derived from an EMBL/GenBank/DDBJ whole genome shotgun (WGS) entry which is preliminary data.</text>
</comment>
<sequence length="735" mass="76548">MCGILARAMPHVRHPDACNVLFGFTGIHLLDDGKLVAGEGCALRANVAKFSGGNLGARNSRVELSGTSLLMGASDGQGGGAMLEQSAVTMRGGDVTACHSNSGGGGIEVDSSIASFENVNFSSNIAGMENGGGLRAGADSAVVISASVIQGNGAEVYGGGLFVDSGATLNCTDSLFIGNSAGDGAGVAVSSSAGLVALENATFGGGVAQQGGGVYLHAAIDTPLHALLWLRFRSNDAAVGENIFWEPLDDVTPAPQLCIACAHPAGTLLVQTTATDFMITQGGMPLGAGGALGTSGMPFDPPLMYVAMDYYGHITTLPTSIGVTVSASTAALSLSGATHVLYDPLMGAIFDELVLHGAPGGRFELLFRPQSTTLNTWAQVMLPLTLAVCDTGHVYEAPDGCTPCPAGSIKFSNDSAPCTLCGEGLLCSGRSTYEVANGYWLAPNAKYCEEDVACFLERLYSCPQEEACTTTETPGDGRRGGNSSAAAATLELCSTQAYAGGVLCGGGEHVVCSSSYYAIKAGTECTTCPSMSELIGWALGVIIVFCTILLIFIRYGDVDMWIEIGMTDSTVFDVPSAATSQLLGYYQVLSQMNSIYRADLIPEPVRVFVESITFLHFDLAALLNVNCIHARLAPGTTLHEFWLVLLNAMALPWILMIIGVLYYQDTFMKCLSRRTRERMLAIILFILVLIHPAVGTSMFEASSPPTTAHQPGKQSAGGCGSEPLLPESKAGWSCP</sequence>
<gene>
    <name evidence="3" type="ORF">CYMTET_27673</name>
</gene>
<evidence type="ECO:0000256" key="2">
    <source>
        <dbReference type="SAM" id="Phobius"/>
    </source>
</evidence>
<dbReference type="AlphaFoldDB" id="A0AAE0KWY8"/>
<dbReference type="SUPFAM" id="SSF51126">
    <property type="entry name" value="Pectin lyase-like"/>
    <property type="match status" value="1"/>
</dbReference>
<feature type="transmembrane region" description="Helical" evidence="2">
    <location>
        <begin position="534"/>
        <end position="553"/>
    </location>
</feature>
<feature type="region of interest" description="Disordered" evidence="1">
    <location>
        <begin position="701"/>
        <end position="735"/>
    </location>
</feature>
<dbReference type="PANTHER" id="PTHR11319">
    <property type="entry name" value="G PROTEIN-COUPLED RECEPTOR-RELATED"/>
    <property type="match status" value="1"/>
</dbReference>
<keyword evidence="4" id="KW-1185">Reference proteome</keyword>
<dbReference type="SUPFAM" id="SSF57184">
    <property type="entry name" value="Growth factor receptor domain"/>
    <property type="match status" value="1"/>
</dbReference>
<keyword evidence="2" id="KW-0472">Membrane</keyword>
<organism evidence="3 4">
    <name type="scientific">Cymbomonas tetramitiformis</name>
    <dbReference type="NCBI Taxonomy" id="36881"/>
    <lineage>
        <taxon>Eukaryota</taxon>
        <taxon>Viridiplantae</taxon>
        <taxon>Chlorophyta</taxon>
        <taxon>Pyramimonadophyceae</taxon>
        <taxon>Pyramimonadales</taxon>
        <taxon>Pyramimonadaceae</taxon>
        <taxon>Cymbomonas</taxon>
    </lineage>
</organism>
<feature type="transmembrane region" description="Helical" evidence="2">
    <location>
        <begin position="679"/>
        <end position="699"/>
    </location>
</feature>
<evidence type="ECO:0000313" key="3">
    <source>
        <dbReference type="EMBL" id="KAK3263525.1"/>
    </source>
</evidence>
<evidence type="ECO:0000256" key="1">
    <source>
        <dbReference type="SAM" id="MobiDB-lite"/>
    </source>
</evidence>
<keyword evidence="2" id="KW-0812">Transmembrane</keyword>
<keyword evidence="2" id="KW-1133">Transmembrane helix</keyword>
<feature type="transmembrane region" description="Helical" evidence="2">
    <location>
        <begin position="641"/>
        <end position="663"/>
    </location>
</feature>
<feature type="compositionally biased region" description="Polar residues" evidence="1">
    <location>
        <begin position="701"/>
        <end position="713"/>
    </location>
</feature>
<evidence type="ECO:0000313" key="4">
    <source>
        <dbReference type="Proteomes" id="UP001190700"/>
    </source>
</evidence>
<dbReference type="EMBL" id="LGRX02015320">
    <property type="protein sequence ID" value="KAK3263525.1"/>
    <property type="molecule type" value="Genomic_DNA"/>
</dbReference>
<dbReference type="InterPro" id="IPR009030">
    <property type="entry name" value="Growth_fac_rcpt_cys_sf"/>
</dbReference>
<reference evidence="3 4" key="1">
    <citation type="journal article" date="2015" name="Genome Biol. Evol.">
        <title>Comparative Genomics of a Bacterivorous Green Alga Reveals Evolutionary Causalities and Consequences of Phago-Mixotrophic Mode of Nutrition.</title>
        <authorList>
            <person name="Burns J.A."/>
            <person name="Paasch A."/>
            <person name="Narechania A."/>
            <person name="Kim E."/>
        </authorList>
    </citation>
    <scope>NUCLEOTIDE SEQUENCE [LARGE SCALE GENOMIC DNA]</scope>
    <source>
        <strain evidence="3 4">PLY_AMNH</strain>
    </source>
</reference>
<feature type="transmembrane region" description="Helical" evidence="2">
    <location>
        <begin position="607"/>
        <end position="629"/>
    </location>
</feature>
<accession>A0AAE0KWY8</accession>
<protein>
    <recommendedName>
        <fullName evidence="5">Polymorphic outer membrane protein</fullName>
    </recommendedName>
</protein>
<evidence type="ECO:0008006" key="5">
    <source>
        <dbReference type="Google" id="ProtNLM"/>
    </source>
</evidence>
<dbReference type="Proteomes" id="UP001190700">
    <property type="component" value="Unassembled WGS sequence"/>
</dbReference>
<name>A0AAE0KWY8_9CHLO</name>
<proteinExistence type="predicted"/>
<dbReference type="InterPro" id="IPR011050">
    <property type="entry name" value="Pectin_lyase_fold/virulence"/>
</dbReference>
<dbReference type="PANTHER" id="PTHR11319:SF35">
    <property type="entry name" value="OUTER MEMBRANE PROTEIN PMPC-RELATED"/>
    <property type="match status" value="1"/>
</dbReference>